<dbReference type="PANTHER" id="PTHR35863">
    <property type="entry name" value="COBALT-PRECORRIN-5B C(1)-METHYLTRANSFERASE"/>
    <property type="match status" value="1"/>
</dbReference>
<dbReference type="Gene3D" id="3.30.2110.10">
    <property type="entry name" value="CbiD-like"/>
    <property type="match status" value="1"/>
</dbReference>
<evidence type="ECO:0000256" key="5">
    <source>
        <dbReference type="HAMAP-Rule" id="MF_00787"/>
    </source>
</evidence>
<keyword evidence="7" id="KW-1185">Reference proteome</keyword>
<evidence type="ECO:0000256" key="2">
    <source>
        <dbReference type="ARBA" id="ARBA00022603"/>
    </source>
</evidence>
<gene>
    <name evidence="5" type="primary">cbiD</name>
    <name evidence="6" type="ORF">SAMN05444515_10473</name>
</gene>
<dbReference type="GO" id="GO:0043780">
    <property type="term" value="F:cobalt-precorrin-5B C1-methyltransferase activity"/>
    <property type="evidence" value="ECO:0007669"/>
    <property type="project" value="RHEA"/>
</dbReference>
<protein>
    <recommendedName>
        <fullName evidence="5">Cobalt-precorrin-5B C(1)-methyltransferase</fullName>
        <ecNumber evidence="5">2.1.1.195</ecNumber>
    </recommendedName>
    <alternativeName>
        <fullName evidence="5">Cobalt-precorrin-6A synthase</fullName>
    </alternativeName>
</protein>
<evidence type="ECO:0000256" key="1">
    <source>
        <dbReference type="ARBA" id="ARBA00022573"/>
    </source>
</evidence>
<dbReference type="PIRSF" id="PIRSF026782">
    <property type="entry name" value="CbiD"/>
    <property type="match status" value="1"/>
</dbReference>
<comment type="pathway">
    <text evidence="5">Cofactor biosynthesis; adenosylcobalamin biosynthesis; cob(II)yrinate a,c-diamide from sirohydrochlorin (anaerobic route): step 6/10.</text>
</comment>
<dbReference type="InterPro" id="IPR002748">
    <property type="entry name" value="CbiD"/>
</dbReference>
<keyword evidence="1 5" id="KW-0169">Cobalamin biosynthesis</keyword>
<evidence type="ECO:0000313" key="6">
    <source>
        <dbReference type="EMBL" id="SEK68998.1"/>
    </source>
</evidence>
<accession>A0A1H7J2V2</accession>
<dbReference type="GO" id="GO:0019251">
    <property type="term" value="P:anaerobic cobalamin biosynthetic process"/>
    <property type="evidence" value="ECO:0007669"/>
    <property type="project" value="UniProtKB-UniRule"/>
</dbReference>
<reference evidence="7" key="1">
    <citation type="submission" date="2016-10" db="EMBL/GenBank/DDBJ databases">
        <authorList>
            <person name="Varghese N."/>
            <person name="Submissions S."/>
        </authorList>
    </citation>
    <scope>NUCLEOTIDE SEQUENCE [LARGE SCALE GENOMIC DNA]</scope>
    <source>
        <strain evidence="7">DSM 241</strain>
    </source>
</reference>
<keyword evidence="4 5" id="KW-0949">S-adenosyl-L-methionine</keyword>
<dbReference type="UniPathway" id="UPA00148">
    <property type="reaction ID" value="UER00227"/>
</dbReference>
<evidence type="ECO:0000313" key="7">
    <source>
        <dbReference type="Proteomes" id="UP000199256"/>
    </source>
</evidence>
<evidence type="ECO:0000256" key="3">
    <source>
        <dbReference type="ARBA" id="ARBA00022679"/>
    </source>
</evidence>
<dbReference type="NCBIfam" id="NF000849">
    <property type="entry name" value="PRK00075.1-1"/>
    <property type="match status" value="1"/>
</dbReference>
<dbReference type="EC" id="2.1.1.195" evidence="5"/>
<dbReference type="AlphaFoldDB" id="A0A1H7J2V2"/>
<dbReference type="NCBIfam" id="TIGR00312">
    <property type="entry name" value="cbiD"/>
    <property type="match status" value="1"/>
</dbReference>
<dbReference type="GO" id="GO:0032259">
    <property type="term" value="P:methylation"/>
    <property type="evidence" value="ECO:0007669"/>
    <property type="project" value="UniProtKB-KW"/>
</dbReference>
<comment type="function">
    <text evidence="5">Catalyzes the methylation of C-1 in cobalt-precorrin-5B to form cobalt-precorrin-6A.</text>
</comment>
<dbReference type="OrthoDB" id="6439987at2"/>
<keyword evidence="2 5" id="KW-0489">Methyltransferase</keyword>
<dbReference type="RefSeq" id="WP_090251786.1">
    <property type="nucleotide sequence ID" value="NZ_FOAA01000004.1"/>
</dbReference>
<dbReference type="SUPFAM" id="SSF111342">
    <property type="entry name" value="CbiD-like"/>
    <property type="match status" value="1"/>
</dbReference>
<proteinExistence type="inferred from homology"/>
<evidence type="ECO:0000256" key="4">
    <source>
        <dbReference type="ARBA" id="ARBA00022691"/>
    </source>
</evidence>
<dbReference type="Proteomes" id="UP000199256">
    <property type="component" value="Unassembled WGS sequence"/>
</dbReference>
<comment type="catalytic activity">
    <reaction evidence="5">
        <text>Co-precorrin-5B + S-adenosyl-L-methionine = Co-precorrin-6A + S-adenosyl-L-homocysteine</text>
        <dbReference type="Rhea" id="RHEA:26285"/>
        <dbReference type="ChEBI" id="CHEBI:57856"/>
        <dbReference type="ChEBI" id="CHEBI:59789"/>
        <dbReference type="ChEBI" id="CHEBI:60063"/>
        <dbReference type="ChEBI" id="CHEBI:60064"/>
        <dbReference type="EC" id="2.1.1.195"/>
    </reaction>
</comment>
<comment type="similarity">
    <text evidence="5">Belongs to the CbiD family.</text>
</comment>
<organism evidence="6 7">
    <name type="scientific">Ectothiorhodospira marina</name>
    <dbReference type="NCBI Taxonomy" id="1396821"/>
    <lineage>
        <taxon>Bacteria</taxon>
        <taxon>Pseudomonadati</taxon>
        <taxon>Pseudomonadota</taxon>
        <taxon>Gammaproteobacteria</taxon>
        <taxon>Chromatiales</taxon>
        <taxon>Ectothiorhodospiraceae</taxon>
        <taxon>Ectothiorhodospira</taxon>
    </lineage>
</organism>
<sequence>MSEQTPTPPKQGTALQRGWTTGACATAATKAAFTALVSGQFPDPVQVTLPKNRTPMFSLAVQERGDGTAMAGIVKDAGDDPDVTHGALIRATVRQGAPGSGITFTAGEGVGMVTRAGLPIPAGEPAINPSPRAMMQQAVSEVAAQFNVPGDLEVEISIPQGAEIAKDTLNPRLGIIGGLSILGTTGVVIPFSCSAWIHSIQRGIDVARAAGLPHVAGSTGRTSEKAVQAHHGLPEEALIDMGDFIGGMLKYLRTHPVPRITVAGGMAKITKLSQGFMDVHSRRGQADLGQLADLAATVGADEPCQDRIRQSNTVAEAFDHARAAGVPIGDAVARAALHFALHLIDPQQSQLEILVFDRSGHLVGEATSAP</sequence>
<dbReference type="Pfam" id="PF01888">
    <property type="entry name" value="CbiD"/>
    <property type="match status" value="1"/>
</dbReference>
<dbReference type="PANTHER" id="PTHR35863:SF1">
    <property type="entry name" value="COBALT-PRECORRIN-5B C(1)-METHYLTRANSFERASE"/>
    <property type="match status" value="1"/>
</dbReference>
<keyword evidence="3 5" id="KW-0808">Transferase</keyword>
<dbReference type="InterPro" id="IPR036074">
    <property type="entry name" value="CbiD_sf"/>
</dbReference>
<name>A0A1H7J2V2_9GAMM</name>
<dbReference type="STRING" id="1396821.SAMN05444515_10473"/>
<dbReference type="HAMAP" id="MF_00787">
    <property type="entry name" value="CbiD"/>
    <property type="match status" value="1"/>
</dbReference>
<dbReference type="EMBL" id="FOAA01000004">
    <property type="protein sequence ID" value="SEK68998.1"/>
    <property type="molecule type" value="Genomic_DNA"/>
</dbReference>